<gene>
    <name evidence="4" type="ORF">EV193_1251</name>
</gene>
<dbReference type="SMART" id="SM00827">
    <property type="entry name" value="PKS_AT"/>
    <property type="match status" value="1"/>
</dbReference>
<evidence type="ECO:0000256" key="2">
    <source>
        <dbReference type="ARBA" id="ARBA00023315"/>
    </source>
</evidence>
<dbReference type="InterPro" id="IPR014043">
    <property type="entry name" value="Acyl_transferase_dom"/>
</dbReference>
<dbReference type="SUPFAM" id="SSF52151">
    <property type="entry name" value="FabD/lysophospholipase-like"/>
    <property type="match status" value="1"/>
</dbReference>
<keyword evidence="1 4" id="KW-0808">Transferase</keyword>
<dbReference type="AlphaFoldDB" id="A0A4Q7KB34"/>
<proteinExistence type="predicted"/>
<name>A0A4Q7KB34_9PSEU</name>
<dbReference type="Gene3D" id="3.10.129.110">
    <property type="entry name" value="Polyketide synthase dehydratase"/>
    <property type="match status" value="1"/>
</dbReference>
<dbReference type="Gene3D" id="3.30.70.3290">
    <property type="match status" value="1"/>
</dbReference>
<dbReference type="Pfam" id="PF21089">
    <property type="entry name" value="PKS_DH_N"/>
    <property type="match status" value="1"/>
</dbReference>
<dbReference type="GO" id="GO:0004312">
    <property type="term" value="F:fatty acid synthase activity"/>
    <property type="evidence" value="ECO:0007669"/>
    <property type="project" value="TreeGrafter"/>
</dbReference>
<dbReference type="SUPFAM" id="SSF55048">
    <property type="entry name" value="Probable ACP-binding domain of malonyl-CoA ACP transacylase"/>
    <property type="match status" value="1"/>
</dbReference>
<dbReference type="PANTHER" id="PTHR43775:SF51">
    <property type="entry name" value="INACTIVE PHENOLPHTHIOCEROL SYNTHESIS POLYKETIDE SYNTHASE TYPE I PKS1-RELATED"/>
    <property type="match status" value="1"/>
</dbReference>
<dbReference type="PANTHER" id="PTHR43775">
    <property type="entry name" value="FATTY ACID SYNTHASE"/>
    <property type="match status" value="1"/>
</dbReference>
<keyword evidence="5" id="KW-1185">Reference proteome</keyword>
<dbReference type="InterPro" id="IPR001227">
    <property type="entry name" value="Ac_transferase_dom_sf"/>
</dbReference>
<evidence type="ECO:0000259" key="3">
    <source>
        <dbReference type="SMART" id="SM00827"/>
    </source>
</evidence>
<protein>
    <submittedName>
        <fullName evidence="4">Acyl transferase family protein</fullName>
    </submittedName>
</protein>
<dbReference type="Pfam" id="PF00698">
    <property type="entry name" value="Acyl_transf_1"/>
    <property type="match status" value="1"/>
</dbReference>
<dbReference type="GO" id="GO:0006633">
    <property type="term" value="P:fatty acid biosynthetic process"/>
    <property type="evidence" value="ECO:0007669"/>
    <property type="project" value="TreeGrafter"/>
</dbReference>
<dbReference type="InterPro" id="IPR049552">
    <property type="entry name" value="PKS_DH_N"/>
</dbReference>
<dbReference type="InterPro" id="IPR016036">
    <property type="entry name" value="Malonyl_transacylase_ACP-bd"/>
</dbReference>
<dbReference type="Proteomes" id="UP000294257">
    <property type="component" value="Unassembled WGS sequence"/>
</dbReference>
<reference evidence="4 5" key="1">
    <citation type="submission" date="2019-02" db="EMBL/GenBank/DDBJ databases">
        <title>Genomic Encyclopedia of Type Strains, Phase IV (KMG-IV): sequencing the most valuable type-strain genomes for metagenomic binning, comparative biology and taxonomic classification.</title>
        <authorList>
            <person name="Goeker M."/>
        </authorList>
    </citation>
    <scope>NUCLEOTIDE SEQUENCE [LARGE SCALE GENOMIC DNA]</scope>
    <source>
        <strain evidence="4 5">DSM 101727</strain>
    </source>
</reference>
<sequence length="415" mass="43866">MGMGAELLGSAPVFGECLVRCSGVLESLVGWSVVDVVRGVSGAPSLDRVDVVQPVSFAVMVSLAALWRAHGVVPDAVVGHSQGEIAAACVAGALSVEDAARVVALRSGVIGDRLAGRGGMVSLAVPVDGVDRWLGSGVELAAVNGPSSVVVAGEPAALDRLVVECEREGVRARRVAVDYASHTSQVGSVREELVAALDGLSAVAPRVPWLSTVTGEWVTEPPTARYWYRNLAQPVRFAEATATLLDQGHTVFVETSPHPVLTASIQDTATNHTSSGEAGSDQTGGVVVTGTLRRDDGSPERFLHSLAHLWTHGVTVDFTPTLPTHTVTNTRVTPPANQPTYPFQHHTRYWLTPTPHTNLTNTGLTNTNHPLLPATLHLPDTHHQLHTGQLTTTNHPWLTHHTINNTTLLPGTALI</sequence>
<dbReference type="InterPro" id="IPR016035">
    <property type="entry name" value="Acyl_Trfase/lysoPLipase"/>
</dbReference>
<organism evidence="4 5">
    <name type="scientific">Herbihabitans rhizosphaerae</name>
    <dbReference type="NCBI Taxonomy" id="1872711"/>
    <lineage>
        <taxon>Bacteria</taxon>
        <taxon>Bacillati</taxon>
        <taxon>Actinomycetota</taxon>
        <taxon>Actinomycetes</taxon>
        <taxon>Pseudonocardiales</taxon>
        <taxon>Pseudonocardiaceae</taxon>
        <taxon>Herbihabitans</taxon>
    </lineage>
</organism>
<accession>A0A4Q7KB34</accession>
<feature type="domain" description="Malonyl-CoA:ACP transacylase (MAT)" evidence="3">
    <location>
        <begin position="1"/>
        <end position="296"/>
    </location>
</feature>
<keyword evidence="2" id="KW-0012">Acyltransferase</keyword>
<dbReference type="InterPro" id="IPR050091">
    <property type="entry name" value="PKS_NRPS_Biosynth_Enz"/>
</dbReference>
<dbReference type="Gene3D" id="3.40.366.10">
    <property type="entry name" value="Malonyl-Coenzyme A Acyl Carrier Protein, domain 2"/>
    <property type="match status" value="1"/>
</dbReference>
<dbReference type="InterPro" id="IPR042104">
    <property type="entry name" value="PKS_dehydratase_sf"/>
</dbReference>
<evidence type="ECO:0000313" key="5">
    <source>
        <dbReference type="Proteomes" id="UP000294257"/>
    </source>
</evidence>
<feature type="non-terminal residue" evidence="4">
    <location>
        <position position="415"/>
    </location>
</feature>
<comment type="caution">
    <text evidence="4">The sequence shown here is derived from an EMBL/GenBank/DDBJ whole genome shotgun (WGS) entry which is preliminary data.</text>
</comment>
<evidence type="ECO:0000256" key="1">
    <source>
        <dbReference type="ARBA" id="ARBA00022679"/>
    </source>
</evidence>
<evidence type="ECO:0000313" key="4">
    <source>
        <dbReference type="EMBL" id="RZS29428.1"/>
    </source>
</evidence>
<dbReference type="EMBL" id="SGWQ01000025">
    <property type="protein sequence ID" value="RZS29428.1"/>
    <property type="molecule type" value="Genomic_DNA"/>
</dbReference>